<protein>
    <recommendedName>
        <fullName evidence="5">Lipoprotein</fullName>
    </recommendedName>
</protein>
<evidence type="ECO:0008006" key="5">
    <source>
        <dbReference type="Google" id="ProtNLM"/>
    </source>
</evidence>
<sequence length="102" mass="10910">MFNARRHAARIAGISCIAALAAGGLGVASAEAAPMVQHHVAAHSTSHQHHYDSSYRDGSRYNSSREHNGSEHGNSRHDSSSHDSSRHDSYRNSGSSKSTARS</sequence>
<dbReference type="EMBL" id="JAERRH010000035">
    <property type="protein sequence ID" value="MBL1110344.1"/>
    <property type="molecule type" value="Genomic_DNA"/>
</dbReference>
<feature type="region of interest" description="Disordered" evidence="1">
    <location>
        <begin position="39"/>
        <end position="102"/>
    </location>
</feature>
<dbReference type="Proteomes" id="UP000621386">
    <property type="component" value="Unassembled WGS sequence"/>
</dbReference>
<name>A0ABS1PD81_9ACTN</name>
<keyword evidence="2" id="KW-0732">Signal</keyword>
<feature type="chain" id="PRO_5045519839" description="Lipoprotein" evidence="2">
    <location>
        <begin position="33"/>
        <end position="102"/>
    </location>
</feature>
<proteinExistence type="predicted"/>
<reference evidence="3 4" key="1">
    <citation type="submission" date="2021-01" db="EMBL/GenBank/DDBJ databases">
        <title>WGS of actinomycetes isolated from Thailand.</title>
        <authorList>
            <person name="Thawai C."/>
        </authorList>
    </citation>
    <scope>NUCLEOTIDE SEQUENCE [LARGE SCALE GENOMIC DNA]</scope>
    <source>
        <strain evidence="3 4">CH5-8</strain>
    </source>
</reference>
<feature type="signal peptide" evidence="2">
    <location>
        <begin position="1"/>
        <end position="32"/>
    </location>
</feature>
<evidence type="ECO:0000256" key="2">
    <source>
        <dbReference type="SAM" id="SignalP"/>
    </source>
</evidence>
<evidence type="ECO:0000313" key="3">
    <source>
        <dbReference type="EMBL" id="MBL1110344.1"/>
    </source>
</evidence>
<evidence type="ECO:0000313" key="4">
    <source>
        <dbReference type="Proteomes" id="UP000621386"/>
    </source>
</evidence>
<organism evidence="3 4">
    <name type="scientific">Streptomyces musisoli</name>
    <dbReference type="NCBI Taxonomy" id="2802280"/>
    <lineage>
        <taxon>Bacteria</taxon>
        <taxon>Bacillati</taxon>
        <taxon>Actinomycetota</taxon>
        <taxon>Actinomycetes</taxon>
        <taxon>Kitasatosporales</taxon>
        <taxon>Streptomycetaceae</taxon>
        <taxon>Streptomyces</taxon>
    </lineage>
</organism>
<feature type="compositionally biased region" description="Basic and acidic residues" evidence="1">
    <location>
        <begin position="49"/>
        <end position="90"/>
    </location>
</feature>
<keyword evidence="4" id="KW-1185">Reference proteome</keyword>
<evidence type="ECO:0000256" key="1">
    <source>
        <dbReference type="SAM" id="MobiDB-lite"/>
    </source>
</evidence>
<feature type="non-terminal residue" evidence="3">
    <location>
        <position position="102"/>
    </location>
</feature>
<gene>
    <name evidence="3" type="ORF">JK361_38320</name>
</gene>
<accession>A0ABS1PD81</accession>
<comment type="caution">
    <text evidence="3">The sequence shown here is derived from an EMBL/GenBank/DDBJ whole genome shotgun (WGS) entry which is preliminary data.</text>
</comment>
<dbReference type="RefSeq" id="WP_201827306.1">
    <property type="nucleotide sequence ID" value="NZ_JAERRH010000035.1"/>
</dbReference>